<evidence type="ECO:0000313" key="2">
    <source>
        <dbReference type="Proteomes" id="UP001056778"/>
    </source>
</evidence>
<dbReference type="Proteomes" id="UP001056778">
    <property type="component" value="Chromosome 9"/>
</dbReference>
<sequence length="608" mass="70412">MVSLIIDNSFVENDVDGQKSQVSKIETNSISGSSRLEETIQLKFGQSKSAAKINEFSQQKRTKRTRRTSEHEAIPAQSDLQGDDDTFCQPSVMIGDHQLLAPEEDTKESQPEPGKSKSTSSTRNLSWRKKKLEKIPQTFCGNTDLPPEMLQCVVNLSKMDKFKRHGDGECSEWPERKKRKEKKSSVITLAKIKGEEDVNHVGKLVNKRKTGEDCRCKRFKCFSKISTNDRIMLLQNFNSMSSKNDQDSHLCGLISIQNISRRRPKAGNHNPLKTHAAAFNYKIRINGKEEPICLQAFLSIHGITVSRVRRLQNSLITVGKSPRDKRGTHSNRPTQYPEVIWNIIEYHIKSFQGMQSHYSFRKNPNCVYLPEGLSISTMHSLFVEEYRINIPYKLYWKVFTTKFNIKFGYPRSDTCAECDTFQQKLNSTSVTEEEKAEIRIRKELHQRKAEAFHRLKRQYKATAQTGEITCLTFDFMQNLSLPHIPTNPVFFLRQLWYNVFGIHNMGTSDVSIYTYHEGEFKKGASDVASMLFHFLRTCDTTRNLMLFSDSCPGQNKNYIMLHFLYILVHCLKMFDSITYYFPMRGHSYLPNDQDFALIEKKKTDTWYH</sequence>
<comment type="caution">
    <text evidence="1">The sequence shown here is derived from an EMBL/GenBank/DDBJ whole genome shotgun (WGS) entry which is preliminary data.</text>
</comment>
<evidence type="ECO:0000313" key="1">
    <source>
        <dbReference type="EMBL" id="KAI4455482.1"/>
    </source>
</evidence>
<keyword evidence="2" id="KW-1185">Reference proteome</keyword>
<proteinExistence type="predicted"/>
<protein>
    <submittedName>
        <fullName evidence="1">Dna-directed rna polymerases i ii and iii subunit rpabc2</fullName>
    </submittedName>
</protein>
<dbReference type="EMBL" id="CM043023">
    <property type="protein sequence ID" value="KAI4455482.1"/>
    <property type="molecule type" value="Genomic_DNA"/>
</dbReference>
<reference evidence="1" key="1">
    <citation type="submission" date="2022-04" db="EMBL/GenBank/DDBJ databases">
        <title>Chromosome-scale genome assembly of Holotrichia oblita Faldermann.</title>
        <authorList>
            <person name="Rongchong L."/>
        </authorList>
    </citation>
    <scope>NUCLEOTIDE SEQUENCE</scope>
    <source>
        <strain evidence="1">81SQS9</strain>
    </source>
</reference>
<keyword evidence="1" id="KW-0240">DNA-directed RNA polymerase</keyword>
<gene>
    <name evidence="1" type="ORF">MML48_9g00002302</name>
</gene>
<accession>A0ACB9SKF1</accession>
<keyword evidence="1" id="KW-0804">Transcription</keyword>
<name>A0ACB9SKF1_HOLOL</name>
<organism evidence="1 2">
    <name type="scientific">Holotrichia oblita</name>
    <name type="common">Chafer beetle</name>
    <dbReference type="NCBI Taxonomy" id="644536"/>
    <lineage>
        <taxon>Eukaryota</taxon>
        <taxon>Metazoa</taxon>
        <taxon>Ecdysozoa</taxon>
        <taxon>Arthropoda</taxon>
        <taxon>Hexapoda</taxon>
        <taxon>Insecta</taxon>
        <taxon>Pterygota</taxon>
        <taxon>Neoptera</taxon>
        <taxon>Endopterygota</taxon>
        <taxon>Coleoptera</taxon>
        <taxon>Polyphaga</taxon>
        <taxon>Scarabaeiformia</taxon>
        <taxon>Scarabaeidae</taxon>
        <taxon>Melolonthinae</taxon>
        <taxon>Holotrichia</taxon>
    </lineage>
</organism>